<dbReference type="AlphaFoldDB" id="A0A2J7TCW0"/>
<reference evidence="4 5" key="1">
    <citation type="submission" date="2017-10" db="EMBL/GenBank/DDBJ databases">
        <title>Genome announcement of Methylocella silvestris TVC from permafrost.</title>
        <authorList>
            <person name="Wang J."/>
            <person name="Geng K."/>
            <person name="Ul-Haque F."/>
            <person name="Crombie A.T."/>
            <person name="Street L.E."/>
            <person name="Wookey P.A."/>
            <person name="Murrell J.C."/>
            <person name="Pratscher J."/>
        </authorList>
    </citation>
    <scope>NUCLEOTIDE SEQUENCE [LARGE SCALE GENOMIC DNA]</scope>
    <source>
        <strain evidence="4 5">TVC</strain>
    </source>
</reference>
<dbReference type="InterPro" id="IPR038488">
    <property type="entry name" value="Integrase_DNA-bd_sf"/>
</dbReference>
<dbReference type="InterPro" id="IPR050808">
    <property type="entry name" value="Phage_Integrase"/>
</dbReference>
<dbReference type="InterPro" id="IPR025166">
    <property type="entry name" value="Integrase_DNA_bind_dom"/>
</dbReference>
<dbReference type="EMBL" id="PDZR01000028">
    <property type="protein sequence ID" value="PNG24583.1"/>
    <property type="molecule type" value="Genomic_DNA"/>
</dbReference>
<dbReference type="OrthoDB" id="9795573at2"/>
<comment type="caution">
    <text evidence="4">The sequence shown here is derived from an EMBL/GenBank/DDBJ whole genome shotgun (WGS) entry which is preliminary data.</text>
</comment>
<dbReference type="Pfam" id="PF13356">
    <property type="entry name" value="Arm-DNA-bind_3"/>
    <property type="match status" value="1"/>
</dbReference>
<sequence length="147" mass="16138">MPLTDIEIRKAKAGDRLIKLSDGGGLQLWIMPDGAKRWRLAYRFGGGQKTLAIGVYPATGLREARDAREEVRRLLGAGTDPSFAKKVAKANQATASANTFDAIAAELLEKKRRESKADRTLGKLEWLLSLARPAIGSRPISQMVNRH</sequence>
<evidence type="ECO:0000313" key="4">
    <source>
        <dbReference type="EMBL" id="PNG24583.1"/>
    </source>
</evidence>
<dbReference type="PANTHER" id="PTHR30629:SF2">
    <property type="entry name" value="PROPHAGE INTEGRASE INTS-RELATED"/>
    <property type="match status" value="1"/>
</dbReference>
<dbReference type="Gene3D" id="3.30.160.390">
    <property type="entry name" value="Integrase, DNA-binding domain"/>
    <property type="match status" value="1"/>
</dbReference>
<organism evidence="4 5">
    <name type="scientific">Methylocella silvestris</name>
    <dbReference type="NCBI Taxonomy" id="199596"/>
    <lineage>
        <taxon>Bacteria</taxon>
        <taxon>Pseudomonadati</taxon>
        <taxon>Pseudomonadota</taxon>
        <taxon>Alphaproteobacteria</taxon>
        <taxon>Hyphomicrobiales</taxon>
        <taxon>Beijerinckiaceae</taxon>
        <taxon>Methylocella</taxon>
    </lineage>
</organism>
<name>A0A2J7TCW0_METSI</name>
<dbReference type="PANTHER" id="PTHR30629">
    <property type="entry name" value="PROPHAGE INTEGRASE"/>
    <property type="match status" value="1"/>
</dbReference>
<gene>
    <name evidence="4" type="ORF">CR492_17725</name>
</gene>
<accession>A0A2J7TCW0</accession>
<proteinExistence type="inferred from homology"/>
<dbReference type="RefSeq" id="WP_102845066.1">
    <property type="nucleotide sequence ID" value="NZ_PDZR01000028.1"/>
</dbReference>
<protein>
    <recommendedName>
        <fullName evidence="3">Integrase DNA-binding domain-containing protein</fullName>
    </recommendedName>
</protein>
<comment type="similarity">
    <text evidence="1">Belongs to the 'phage' integrase family.</text>
</comment>
<evidence type="ECO:0000256" key="1">
    <source>
        <dbReference type="ARBA" id="ARBA00008857"/>
    </source>
</evidence>
<evidence type="ECO:0000313" key="5">
    <source>
        <dbReference type="Proteomes" id="UP000236286"/>
    </source>
</evidence>
<feature type="domain" description="Integrase DNA-binding" evidence="3">
    <location>
        <begin position="3"/>
        <end position="86"/>
    </location>
</feature>
<evidence type="ECO:0000259" key="3">
    <source>
        <dbReference type="Pfam" id="PF13356"/>
    </source>
</evidence>
<dbReference type="Proteomes" id="UP000236286">
    <property type="component" value="Unassembled WGS sequence"/>
</dbReference>
<keyword evidence="2" id="KW-0229">DNA integration</keyword>
<dbReference type="GO" id="GO:0015074">
    <property type="term" value="P:DNA integration"/>
    <property type="evidence" value="ECO:0007669"/>
    <property type="project" value="UniProtKB-KW"/>
</dbReference>
<evidence type="ECO:0000256" key="2">
    <source>
        <dbReference type="ARBA" id="ARBA00022908"/>
    </source>
</evidence>